<dbReference type="Gene3D" id="3.90.70.10">
    <property type="entry name" value="Cysteine proteinases"/>
    <property type="match status" value="1"/>
</dbReference>
<protein>
    <recommendedName>
        <fullName evidence="3">Peptidase C39-like domain-containing protein</fullName>
    </recommendedName>
</protein>
<keyword evidence="2" id="KW-1185">Reference proteome</keyword>
<sequence>MSQYLMQPLPDFFFARATTIALPAPLLRGKLMLVRANAGSAMRRFINQPQRYTRWCWAAVSSAVSKFYNTASTWSQCLIAAEETHVACCGPEGATTCNIDWSLEDALGRTGNLLKMEERRLNLQELDREINGLGHVVCIRIEWEGGGGHFLTLCGVTATGTVHIADPDSRYGTSTLPLSIFPTAYRRPGNWTHTYFTQPRPDVTA</sequence>
<comment type="caution">
    <text evidence="1">The sequence shown here is derived from an EMBL/GenBank/DDBJ whole genome shotgun (WGS) entry which is preliminary data.</text>
</comment>
<evidence type="ECO:0000313" key="1">
    <source>
        <dbReference type="EMBL" id="GAA4363996.1"/>
    </source>
</evidence>
<name>A0ABP8IP46_9BACT</name>
<dbReference type="Proteomes" id="UP001501153">
    <property type="component" value="Unassembled WGS sequence"/>
</dbReference>
<gene>
    <name evidence="1" type="ORF">GCM10023185_33120</name>
</gene>
<proteinExistence type="predicted"/>
<dbReference type="EMBL" id="BAABGZ010000070">
    <property type="protein sequence ID" value="GAA4363996.1"/>
    <property type="molecule type" value="Genomic_DNA"/>
</dbReference>
<reference evidence="2" key="1">
    <citation type="journal article" date="2019" name="Int. J. Syst. Evol. Microbiol.">
        <title>The Global Catalogue of Microorganisms (GCM) 10K type strain sequencing project: providing services to taxonomists for standard genome sequencing and annotation.</title>
        <authorList>
            <consortium name="The Broad Institute Genomics Platform"/>
            <consortium name="The Broad Institute Genome Sequencing Center for Infectious Disease"/>
            <person name="Wu L."/>
            <person name="Ma J."/>
        </authorList>
    </citation>
    <scope>NUCLEOTIDE SEQUENCE [LARGE SCALE GENOMIC DNA]</scope>
    <source>
        <strain evidence="2">JCM 17923</strain>
    </source>
</reference>
<evidence type="ECO:0000313" key="2">
    <source>
        <dbReference type="Proteomes" id="UP001501153"/>
    </source>
</evidence>
<dbReference type="RefSeq" id="WP_345237221.1">
    <property type="nucleotide sequence ID" value="NZ_BAABGZ010000070.1"/>
</dbReference>
<evidence type="ECO:0008006" key="3">
    <source>
        <dbReference type="Google" id="ProtNLM"/>
    </source>
</evidence>
<accession>A0ABP8IP46</accession>
<organism evidence="1 2">
    <name type="scientific">Hymenobacter saemangeumensis</name>
    <dbReference type="NCBI Taxonomy" id="1084522"/>
    <lineage>
        <taxon>Bacteria</taxon>
        <taxon>Pseudomonadati</taxon>
        <taxon>Bacteroidota</taxon>
        <taxon>Cytophagia</taxon>
        <taxon>Cytophagales</taxon>
        <taxon>Hymenobacteraceae</taxon>
        <taxon>Hymenobacter</taxon>
    </lineage>
</organism>